<reference evidence="3" key="1">
    <citation type="submission" date="2016-10" db="EMBL/GenBank/DDBJ databases">
        <authorList>
            <person name="Varghese N."/>
        </authorList>
    </citation>
    <scope>NUCLEOTIDE SEQUENCE [LARGE SCALE GENOMIC DNA]</scope>
    <source>
        <strain evidence="3">ACV-9</strain>
    </source>
</reference>
<dbReference type="GO" id="GO:0016758">
    <property type="term" value="F:hexosyltransferase activity"/>
    <property type="evidence" value="ECO:0007669"/>
    <property type="project" value="UniProtKB-ARBA"/>
</dbReference>
<protein>
    <submittedName>
        <fullName evidence="2">Rhamnosyltransferase</fullName>
    </submittedName>
</protein>
<dbReference type="Gene3D" id="3.90.550.10">
    <property type="entry name" value="Spore Coat Polysaccharide Biosynthesis Protein SpsA, Chain A"/>
    <property type="match status" value="1"/>
</dbReference>
<evidence type="ECO:0000313" key="2">
    <source>
        <dbReference type="EMBL" id="SEK17494.1"/>
    </source>
</evidence>
<accession>A0A1H7EV39</accession>
<feature type="domain" description="Glycosyltransferase 2-like" evidence="1">
    <location>
        <begin position="6"/>
        <end position="112"/>
    </location>
</feature>
<proteinExistence type="predicted"/>
<name>A0A1H7EV39_9FIRM</name>
<dbReference type="EMBL" id="FNZX01000003">
    <property type="protein sequence ID" value="SEK17494.1"/>
    <property type="molecule type" value="Genomic_DNA"/>
</dbReference>
<dbReference type="SUPFAM" id="SSF53448">
    <property type="entry name" value="Nucleotide-diphospho-sugar transferases"/>
    <property type="match status" value="1"/>
</dbReference>
<dbReference type="RefSeq" id="WP_074788594.1">
    <property type="nucleotide sequence ID" value="NZ_FNZX01000003.1"/>
</dbReference>
<dbReference type="InterPro" id="IPR029044">
    <property type="entry name" value="Nucleotide-diphossugar_trans"/>
</dbReference>
<dbReference type="PANTHER" id="PTHR22916:SF3">
    <property type="entry name" value="UDP-GLCNAC:BETAGAL BETA-1,3-N-ACETYLGLUCOSAMINYLTRANSFERASE-LIKE PROTEIN 1"/>
    <property type="match status" value="1"/>
</dbReference>
<dbReference type="PANTHER" id="PTHR22916">
    <property type="entry name" value="GLYCOSYLTRANSFERASE"/>
    <property type="match status" value="1"/>
</dbReference>
<gene>
    <name evidence="2" type="ORF">SAMN02910377_00036</name>
</gene>
<dbReference type="Proteomes" id="UP000182321">
    <property type="component" value="Unassembled WGS sequence"/>
</dbReference>
<evidence type="ECO:0000313" key="3">
    <source>
        <dbReference type="Proteomes" id="UP000182321"/>
    </source>
</evidence>
<keyword evidence="3" id="KW-1185">Reference proteome</keyword>
<dbReference type="Pfam" id="PF00535">
    <property type="entry name" value="Glycos_transf_2"/>
    <property type="match status" value="1"/>
</dbReference>
<dbReference type="CDD" id="cd04196">
    <property type="entry name" value="GT_2_like_d"/>
    <property type="match status" value="1"/>
</dbReference>
<sequence length="316" mass="36398">MKDVAILLATYNGAKYLRAQLDSLFGQTNQDFRIVAHDDGSSDETINILNEYMDKYPDRMEIIYGHPTGSPKANFMYLLSEVEADYYFFCDQDDVWYPDKVKKSIEKLLETEIDSGEMERKPAIVFTDMTVVDENLNVIDNSFIRYLGRSPKNTAYTQVIIDNPAAGTTMCFNRALRDIAVSCDSVQWENVPMHDAWLLEIASIFGTVYAIDEPMVYYRQTGHNTMGAVTESTSEKVARNAGDIANGFLCKKKAFINEARVFAREILRLKDIPEDKLKVLNGFVHIGSKPKLYRISYYRRHNFTRAKHNLWMRLWV</sequence>
<dbReference type="AlphaFoldDB" id="A0A1H7EV39"/>
<keyword evidence="2" id="KW-0808">Transferase</keyword>
<evidence type="ECO:0000259" key="1">
    <source>
        <dbReference type="Pfam" id="PF00535"/>
    </source>
</evidence>
<organism evidence="2 3">
    <name type="scientific">Pseudobutyrivibrio ruminis</name>
    <dbReference type="NCBI Taxonomy" id="46206"/>
    <lineage>
        <taxon>Bacteria</taxon>
        <taxon>Bacillati</taxon>
        <taxon>Bacillota</taxon>
        <taxon>Clostridia</taxon>
        <taxon>Lachnospirales</taxon>
        <taxon>Lachnospiraceae</taxon>
        <taxon>Pseudobutyrivibrio</taxon>
    </lineage>
</organism>
<dbReference type="InterPro" id="IPR001173">
    <property type="entry name" value="Glyco_trans_2-like"/>
</dbReference>